<evidence type="ECO:0000313" key="2">
    <source>
        <dbReference type="EMBL" id="RUL56564.1"/>
    </source>
</evidence>
<proteinExistence type="predicted"/>
<sequence length="111" mass="12759">MDLLWLILFFSVSPIAVKMAMKLYILVPYFVGSLIYMLLFSLFEIQVPKTPDSIVYIAKLCIGSYIGLSLKREAIQFSTKIVFLGIASTAIFISFTYVFSFPLHVWLNERF</sequence>
<feature type="transmembrane region" description="Helical" evidence="1">
    <location>
        <begin position="24"/>
        <end position="43"/>
    </location>
</feature>
<keyword evidence="1" id="KW-0472">Membrane</keyword>
<evidence type="ECO:0000313" key="3">
    <source>
        <dbReference type="Proteomes" id="UP000287910"/>
    </source>
</evidence>
<name>A0A432LIF2_9BACI</name>
<organism evidence="2 3">
    <name type="scientific">Lysinibacillus antri</name>
    <dbReference type="NCBI Taxonomy" id="2498145"/>
    <lineage>
        <taxon>Bacteria</taxon>
        <taxon>Bacillati</taxon>
        <taxon>Bacillota</taxon>
        <taxon>Bacilli</taxon>
        <taxon>Bacillales</taxon>
        <taxon>Bacillaceae</taxon>
        <taxon>Lysinibacillus</taxon>
    </lineage>
</organism>
<comment type="caution">
    <text evidence="2">The sequence shown here is derived from an EMBL/GenBank/DDBJ whole genome shotgun (WGS) entry which is preliminary data.</text>
</comment>
<protein>
    <submittedName>
        <fullName evidence="2">Uncharacterized protein</fullName>
    </submittedName>
</protein>
<keyword evidence="3" id="KW-1185">Reference proteome</keyword>
<feature type="transmembrane region" description="Helical" evidence="1">
    <location>
        <begin position="81"/>
        <end position="107"/>
    </location>
</feature>
<dbReference type="GO" id="GO:0016020">
    <property type="term" value="C:membrane"/>
    <property type="evidence" value="ECO:0007669"/>
    <property type="project" value="InterPro"/>
</dbReference>
<dbReference type="Pfam" id="PF05145">
    <property type="entry name" value="AbrB"/>
    <property type="match status" value="1"/>
</dbReference>
<accession>A0A432LIF2</accession>
<dbReference type="AlphaFoldDB" id="A0A432LIF2"/>
<reference evidence="2 3" key="1">
    <citation type="submission" date="2018-12" db="EMBL/GenBank/DDBJ databases">
        <title>Lysinibacillus antri sp. nov., isolated from a cave soil.</title>
        <authorList>
            <person name="Narsing Rao M.P."/>
            <person name="Zhang H."/>
            <person name="Dong Z.-Y."/>
            <person name="Niu X.-K."/>
            <person name="Zhang K."/>
            <person name="Fang B.-Z."/>
            <person name="Kang Y.-Q."/>
            <person name="Xiao M."/>
            <person name="Li W.-J."/>
        </authorList>
    </citation>
    <scope>NUCLEOTIDE SEQUENCE [LARGE SCALE GENOMIC DNA]</scope>
    <source>
        <strain evidence="2 3">SYSU K30002</strain>
    </source>
</reference>
<gene>
    <name evidence="2" type="ORF">EK386_02740</name>
</gene>
<dbReference type="GO" id="GO:0010468">
    <property type="term" value="P:regulation of gene expression"/>
    <property type="evidence" value="ECO:0007669"/>
    <property type="project" value="InterPro"/>
</dbReference>
<dbReference type="InterPro" id="IPR007820">
    <property type="entry name" value="AbrB_fam"/>
</dbReference>
<dbReference type="EMBL" id="RYYR01000002">
    <property type="protein sequence ID" value="RUL56564.1"/>
    <property type="molecule type" value="Genomic_DNA"/>
</dbReference>
<dbReference type="Proteomes" id="UP000287910">
    <property type="component" value="Unassembled WGS sequence"/>
</dbReference>
<keyword evidence="1" id="KW-1133">Transmembrane helix</keyword>
<evidence type="ECO:0000256" key="1">
    <source>
        <dbReference type="SAM" id="Phobius"/>
    </source>
</evidence>
<keyword evidence="1" id="KW-0812">Transmembrane</keyword>